<dbReference type="GO" id="GO:0019028">
    <property type="term" value="C:viral capsid"/>
    <property type="evidence" value="ECO:0007669"/>
    <property type="project" value="InterPro"/>
</dbReference>
<dbReference type="InterPro" id="IPR000646">
    <property type="entry name" value="Adeno_PVIII"/>
</dbReference>
<proteinExistence type="predicted"/>
<name>A0A7L9DHZ7_9ADEN</name>
<dbReference type="Proteomes" id="UP001230876">
    <property type="component" value="Segment"/>
</dbReference>
<dbReference type="EMBL" id="MT674683">
    <property type="protein sequence ID" value="QOJ53954.1"/>
    <property type="molecule type" value="Genomic_DNA"/>
</dbReference>
<evidence type="ECO:0000313" key="2">
    <source>
        <dbReference type="Proteomes" id="UP001230876"/>
    </source>
</evidence>
<sequence>MQPVTPYIWKYQPETGSTSGARQDYGSVVNWLSSCNNLFERVYAVNSYRNYLDKKRGGAYRSLAFVKNDSTGALTGAGSIGSTSPPDDGGVYRKVTRDALPFPHGWQKLDGGVWKWIQGDDTSVLVGGAANALSTYPTIVRSPSVDATELAGSGLRIDEVSPHTGFPKGMTPLGFAQRFPPVVYTRPFSSKSLRYFPKEFNPLFDPSEDPRGTSAFSLQYKRVD</sequence>
<protein>
    <submittedName>
        <fullName evidence="1">PVIII</fullName>
    </submittedName>
</protein>
<evidence type="ECO:0000313" key="1">
    <source>
        <dbReference type="EMBL" id="QOJ53954.1"/>
    </source>
</evidence>
<organism evidence="1 2">
    <name type="scientific">Passerine adenovirus 1</name>
    <dbReference type="NCBI Taxonomy" id="2779174"/>
    <lineage>
        <taxon>Viruses</taxon>
        <taxon>Varidnaviria</taxon>
        <taxon>Bamfordvirae</taxon>
        <taxon>Preplasmiviricota</taxon>
        <taxon>Polisuviricotina</taxon>
        <taxon>Pharingeaviricetes</taxon>
        <taxon>Rowavirales</taxon>
        <taxon>Adenoviridae</taxon>
        <taxon>Barthadenovirus</taxon>
    </lineage>
</organism>
<keyword evidence="2" id="KW-1185">Reference proteome</keyword>
<dbReference type="Pfam" id="PF01310">
    <property type="entry name" value="Adeno_PVIII"/>
    <property type="match status" value="2"/>
</dbReference>
<accession>A0A7L9DHZ7</accession>
<dbReference type="GO" id="GO:0031423">
    <property type="term" value="F:hexon binding"/>
    <property type="evidence" value="ECO:0007669"/>
    <property type="project" value="InterPro"/>
</dbReference>
<reference evidence="1" key="1">
    <citation type="journal article" date="2020" name="Viruses">
        <title>Molecular Characterisation of a Novel and Highly Divergent Passerine Adenovirus 1.</title>
        <authorList>
            <person name="Athukorala A."/>
            <person name="Forwood J.K."/>
            <person name="Phalen D.N."/>
            <person name="Sarker S."/>
        </authorList>
    </citation>
    <scope>NUCLEOTIDE SEQUENCE</scope>
    <source>
        <strain evidence="1">AU2787</strain>
    </source>
</reference>